<dbReference type="Pfam" id="PF00028">
    <property type="entry name" value="Cadherin"/>
    <property type="match status" value="3"/>
</dbReference>
<dbReference type="InterPro" id="IPR015919">
    <property type="entry name" value="Cadherin-like_sf"/>
</dbReference>
<dbReference type="Proteomes" id="UP000274504">
    <property type="component" value="Unassembled WGS sequence"/>
</dbReference>
<evidence type="ECO:0000256" key="6">
    <source>
        <dbReference type="ARBA" id="ARBA00023136"/>
    </source>
</evidence>
<dbReference type="GO" id="GO:0007156">
    <property type="term" value="P:homophilic cell adhesion via plasma membrane adhesion molecules"/>
    <property type="evidence" value="ECO:0007669"/>
    <property type="project" value="InterPro"/>
</dbReference>
<feature type="signal peptide" evidence="11">
    <location>
        <begin position="1"/>
        <end position="25"/>
    </location>
</feature>
<feature type="chain" id="PRO_5043135387" evidence="11">
    <location>
        <begin position="26"/>
        <end position="1311"/>
    </location>
</feature>
<evidence type="ECO:0000256" key="5">
    <source>
        <dbReference type="ARBA" id="ARBA00022989"/>
    </source>
</evidence>
<dbReference type="InterPro" id="IPR050174">
    <property type="entry name" value="Protocadherin/Cadherin-CA"/>
</dbReference>
<evidence type="ECO:0000313" key="14">
    <source>
        <dbReference type="Proteomes" id="UP000274504"/>
    </source>
</evidence>
<dbReference type="InterPro" id="IPR020894">
    <property type="entry name" value="Cadherin_CS"/>
</dbReference>
<evidence type="ECO:0000256" key="9">
    <source>
        <dbReference type="SAM" id="MobiDB-lite"/>
    </source>
</evidence>
<dbReference type="OrthoDB" id="6252479at2759"/>
<organism evidence="15">
    <name type="scientific">Hymenolepis diminuta</name>
    <name type="common">Rat tapeworm</name>
    <dbReference type="NCBI Taxonomy" id="6216"/>
    <lineage>
        <taxon>Eukaryota</taxon>
        <taxon>Metazoa</taxon>
        <taxon>Spiralia</taxon>
        <taxon>Lophotrochozoa</taxon>
        <taxon>Platyhelminthes</taxon>
        <taxon>Cestoda</taxon>
        <taxon>Eucestoda</taxon>
        <taxon>Cyclophyllidea</taxon>
        <taxon>Hymenolepididae</taxon>
        <taxon>Hymenolepis</taxon>
    </lineage>
</organism>
<evidence type="ECO:0000256" key="2">
    <source>
        <dbReference type="ARBA" id="ARBA00022692"/>
    </source>
</evidence>
<dbReference type="WBParaSite" id="HDID_0000786401-mRNA-1">
    <property type="protein sequence ID" value="HDID_0000786401-mRNA-1"/>
    <property type="gene ID" value="HDID_0000786401"/>
</dbReference>
<keyword evidence="6 10" id="KW-0472">Membrane</keyword>
<dbReference type="PANTHER" id="PTHR24028">
    <property type="entry name" value="CADHERIN-87A"/>
    <property type="match status" value="1"/>
</dbReference>
<reference evidence="13 14" key="2">
    <citation type="submission" date="2018-11" db="EMBL/GenBank/DDBJ databases">
        <authorList>
            <consortium name="Pathogen Informatics"/>
        </authorList>
    </citation>
    <scope>NUCLEOTIDE SEQUENCE [LARGE SCALE GENOMIC DNA]</scope>
</reference>
<accession>A0A158QES7</accession>
<feature type="compositionally biased region" description="Polar residues" evidence="9">
    <location>
        <begin position="946"/>
        <end position="955"/>
    </location>
</feature>
<keyword evidence="3" id="KW-0677">Repeat</keyword>
<sequence length="1311" mass="145071">MDLRKLFLLSTFLLLSSTFYPNAHSQLIESVSVLENSEIGTVVYDLKERLSRYLDPNQLNNLTAYAGQQDLFWPFALKDLRIIVARPLDREAICEKQRALALNQHHGGHQMQGGDCPIYHCCKLLHVNVVVSPTSPPQVSFIRVAVQDLNDNPPIFPHIESPFTTIPEDIPVGERIHLPEAFDADSRPFGVVDYRIMQWMQGNASHFQLNVIADPEEEDEVSGNQGIGFMKVGRPYLNVIHPLDRETEEVYEFILQAIDGGQNERGMPYTGSVAVIIRIRDVNDNAPEFDEKSYSAVVHENTLPQKILQFKVSDRDAGENGRLFLNIIDSPHKASNLFRISLQNSLPPGEMVAKYTNSRPTPGSFYTVSLHLLEYLDAEQLPPRIKFYISATDNGQPPLSSRVEVNIDIVNVNDQAPKIEFYREGTRLAPNRLVLPEVITAPESIAAEVHVTDADSSLSELSCRITSEEDTFRLTEVNPFTGNVENSNYGRHLVASSSGFLFPAYRQFTLRTKVNLDRETKALYMVTIMCTDNDSSKPLTRNATLHVSISDINDETPKFEHPVYQGHVRENEPNAPVIHLTPSPTIRVADADAGRNALITFSLKEASAVEGSSNSTRRTSDVGHFRIDPRSGRLWTVPALDAEEQVDDASGEGRKYVFYVVATDDGVPERRSSSALMNIFVDDINDNPPAFEHYHYNFEVEENAPVGTVVGQVSVRDADRTEANRKVRFSLRGRPEDLFLVDIDRTTGQMNMRRPVDYEKQSSISLTVVAENDAPLASPSISGRPPSSSAYQTEASVIINVLNVNDNRPEFIPIAPHRKHIIFAWEQLPVAGSNQTSGKNQRRFCEPIPYKVIDKDCDPASREFCCTLELENTYDGMFGLLEEIPNVLCALKRPSQPQSYKLMLKARDGNGNDSLSSQIQLSVIIKSEPDYTKFTQNGPPVASPLGSRSGSSDNSADMRGSDGKSEVYQGSGGGSGRLPSGIYQDRNVGDFKASSDAIPPSSQSAYSSNQMKIISVLVSIAGIFCVLLLFIIAALKCGLLDNFTSSKTPEPTHPIAEGENLVAIPQKHEVLTIGPSGRGWNDEYRTLGENYPESVFCMDQKLSNDNGTKKRMGRESAYDVSAPFSSTTIATTNSGSNYPSSIMTGPRFIGSYQTIPASPKMAPTCKASLNKPLMVSTIRPTEHINLELTNRKPTVILAPDGRLIPIENTEFYGFSDTYQILDPSTFSKGTKKANEGSGLPESTKVTFNLEMIPVSQACDSREGGGFSRLLKNDIMGDKKGDNESEEQDKAIDDSRHDLVVYGKSVNHSSFV</sequence>
<evidence type="ECO:0000256" key="7">
    <source>
        <dbReference type="ARBA" id="ARBA00023180"/>
    </source>
</evidence>
<keyword evidence="5 10" id="KW-1133">Transmembrane helix</keyword>
<comment type="subcellular location">
    <subcellularLocation>
        <location evidence="1">Membrane</location>
        <topology evidence="1">Single-pass membrane protein</topology>
    </subcellularLocation>
</comment>
<reference evidence="15" key="1">
    <citation type="submission" date="2016-04" db="UniProtKB">
        <authorList>
            <consortium name="WormBaseParasite"/>
        </authorList>
    </citation>
    <scope>IDENTIFICATION</scope>
</reference>
<keyword evidence="2 10" id="KW-0812">Transmembrane</keyword>
<feature type="domain" description="Cadherin" evidence="12">
    <location>
        <begin position="560"/>
        <end position="691"/>
    </location>
</feature>
<dbReference type="EMBL" id="UYSG01010990">
    <property type="protein sequence ID" value="VDL60180.1"/>
    <property type="molecule type" value="Genomic_DNA"/>
</dbReference>
<protein>
    <submittedName>
        <fullName evidence="15">Cadherin domain-containing protein</fullName>
    </submittedName>
</protein>
<feature type="domain" description="Cadherin" evidence="12">
    <location>
        <begin position="427"/>
        <end position="559"/>
    </location>
</feature>
<evidence type="ECO:0000256" key="3">
    <source>
        <dbReference type="ARBA" id="ARBA00022737"/>
    </source>
</evidence>
<gene>
    <name evidence="13" type="ORF">HDID_LOCUS7862</name>
</gene>
<feature type="region of interest" description="Disordered" evidence="9">
    <location>
        <begin position="1272"/>
        <end position="1295"/>
    </location>
</feature>
<feature type="domain" description="Cadherin" evidence="12">
    <location>
        <begin position="25"/>
        <end position="156"/>
    </location>
</feature>
<evidence type="ECO:0000256" key="8">
    <source>
        <dbReference type="PROSITE-ProRule" id="PRU00043"/>
    </source>
</evidence>
<feature type="domain" description="Cadherin" evidence="12">
    <location>
        <begin position="165"/>
        <end position="289"/>
    </location>
</feature>
<dbReference type="SUPFAM" id="SSF49313">
    <property type="entry name" value="Cadherin-like"/>
    <property type="match status" value="5"/>
</dbReference>
<dbReference type="Gene3D" id="2.60.40.60">
    <property type="entry name" value="Cadherins"/>
    <property type="match status" value="6"/>
</dbReference>
<evidence type="ECO:0000313" key="15">
    <source>
        <dbReference type="WBParaSite" id="HDID_0000786401-mRNA-1"/>
    </source>
</evidence>
<name>A0A158QES7_HYMDI</name>
<evidence type="ECO:0000313" key="13">
    <source>
        <dbReference type="EMBL" id="VDL60180.1"/>
    </source>
</evidence>
<dbReference type="PROSITE" id="PS00232">
    <property type="entry name" value="CADHERIN_1"/>
    <property type="match status" value="3"/>
</dbReference>
<keyword evidence="7" id="KW-0325">Glycoprotein</keyword>
<dbReference type="PANTHER" id="PTHR24028:SF146">
    <property type="entry name" value="CADHERIN 96CB, ISOFORM D-RELATED"/>
    <property type="match status" value="1"/>
</dbReference>
<dbReference type="STRING" id="6216.A0A158QES7"/>
<feature type="region of interest" description="Disordered" evidence="9">
    <location>
        <begin position="935"/>
        <end position="980"/>
    </location>
</feature>
<evidence type="ECO:0000259" key="12">
    <source>
        <dbReference type="PROSITE" id="PS50268"/>
    </source>
</evidence>
<dbReference type="PROSITE" id="PS50268">
    <property type="entry name" value="CADHERIN_2"/>
    <property type="match status" value="6"/>
</dbReference>
<dbReference type="InterPro" id="IPR002126">
    <property type="entry name" value="Cadherin-like_dom"/>
</dbReference>
<dbReference type="GO" id="GO:0005886">
    <property type="term" value="C:plasma membrane"/>
    <property type="evidence" value="ECO:0007669"/>
    <property type="project" value="InterPro"/>
</dbReference>
<evidence type="ECO:0000256" key="11">
    <source>
        <dbReference type="SAM" id="SignalP"/>
    </source>
</evidence>
<keyword evidence="4 8" id="KW-0106">Calcium</keyword>
<feature type="transmembrane region" description="Helical" evidence="10">
    <location>
        <begin position="1013"/>
        <end position="1035"/>
    </location>
</feature>
<evidence type="ECO:0000256" key="4">
    <source>
        <dbReference type="ARBA" id="ARBA00022837"/>
    </source>
</evidence>
<dbReference type="SMART" id="SM00112">
    <property type="entry name" value="CA"/>
    <property type="match status" value="5"/>
</dbReference>
<feature type="domain" description="Cadherin" evidence="12">
    <location>
        <begin position="290"/>
        <end position="419"/>
    </location>
</feature>
<keyword evidence="11" id="KW-0732">Signal</keyword>
<dbReference type="PRINTS" id="PR00205">
    <property type="entry name" value="CADHERIN"/>
</dbReference>
<evidence type="ECO:0000256" key="10">
    <source>
        <dbReference type="SAM" id="Phobius"/>
    </source>
</evidence>
<dbReference type="GO" id="GO:0005509">
    <property type="term" value="F:calcium ion binding"/>
    <property type="evidence" value="ECO:0007669"/>
    <property type="project" value="UniProtKB-UniRule"/>
</dbReference>
<evidence type="ECO:0000256" key="1">
    <source>
        <dbReference type="ARBA" id="ARBA00004167"/>
    </source>
</evidence>
<dbReference type="CDD" id="cd11304">
    <property type="entry name" value="Cadherin_repeat"/>
    <property type="match status" value="5"/>
</dbReference>
<proteinExistence type="predicted"/>
<feature type="domain" description="Cadherin" evidence="12">
    <location>
        <begin position="692"/>
        <end position="811"/>
    </location>
</feature>